<dbReference type="AlphaFoldDB" id="A0A5B2V5B3"/>
<gene>
    <name evidence="1" type="ORF">F0L46_24375</name>
</gene>
<protein>
    <recommendedName>
        <fullName evidence="3">Lipoprotein</fullName>
    </recommendedName>
</protein>
<evidence type="ECO:0008006" key="3">
    <source>
        <dbReference type="Google" id="ProtNLM"/>
    </source>
</evidence>
<evidence type="ECO:0000313" key="2">
    <source>
        <dbReference type="Proteomes" id="UP000323142"/>
    </source>
</evidence>
<organism evidence="1 2">
    <name type="scientific">Salinarimonas soli</name>
    <dbReference type="NCBI Taxonomy" id="1638099"/>
    <lineage>
        <taxon>Bacteria</taxon>
        <taxon>Pseudomonadati</taxon>
        <taxon>Pseudomonadota</taxon>
        <taxon>Alphaproteobacteria</taxon>
        <taxon>Hyphomicrobiales</taxon>
        <taxon>Salinarimonadaceae</taxon>
        <taxon>Salinarimonas</taxon>
    </lineage>
</organism>
<reference evidence="1 2" key="1">
    <citation type="submission" date="2019-09" db="EMBL/GenBank/DDBJ databases">
        <title>Salinarimonas rosea gen. nov., sp. nov., a new member of the a-2 subgroup of the Proteobacteria.</title>
        <authorList>
            <person name="Liu J."/>
        </authorList>
    </citation>
    <scope>NUCLEOTIDE SEQUENCE [LARGE SCALE GENOMIC DNA]</scope>
    <source>
        <strain evidence="1 2">BN140002</strain>
    </source>
</reference>
<reference evidence="1 2" key="2">
    <citation type="submission" date="2019-09" db="EMBL/GenBank/DDBJ databases">
        <authorList>
            <person name="Jin C."/>
        </authorList>
    </citation>
    <scope>NUCLEOTIDE SEQUENCE [LARGE SCALE GENOMIC DNA]</scope>
    <source>
        <strain evidence="1 2">BN140002</strain>
    </source>
</reference>
<dbReference type="EMBL" id="VUOA01000052">
    <property type="protein sequence ID" value="KAA2234111.1"/>
    <property type="molecule type" value="Genomic_DNA"/>
</dbReference>
<keyword evidence="2" id="KW-1185">Reference proteome</keyword>
<comment type="caution">
    <text evidence="1">The sequence shown here is derived from an EMBL/GenBank/DDBJ whole genome shotgun (WGS) entry which is preliminary data.</text>
</comment>
<sequence length="197" mass="19797">MIRAVVALGVVAGLAGCTSSGSSGGSSGGNVLSNLFFYGGTTVPPAAAANAAEFDCPAIDVFEGGAALQSYAGGRTGDYEGLRHQISLGNLARECTVQADGSVLVRVGVEGRVLMGPAGGTGGRFDAPVRIVVRSGSQVLAQRARRVPVSVPSGDTQGTFTVVEEGIVVPARIGENFEILVGLGGASAAEPRPRRRG</sequence>
<dbReference type="PROSITE" id="PS51257">
    <property type="entry name" value="PROKAR_LIPOPROTEIN"/>
    <property type="match status" value="1"/>
</dbReference>
<evidence type="ECO:0000313" key="1">
    <source>
        <dbReference type="EMBL" id="KAA2234111.1"/>
    </source>
</evidence>
<proteinExistence type="predicted"/>
<dbReference type="RefSeq" id="WP_149822220.1">
    <property type="nucleotide sequence ID" value="NZ_VUOA01000052.1"/>
</dbReference>
<dbReference type="Proteomes" id="UP000323142">
    <property type="component" value="Unassembled WGS sequence"/>
</dbReference>
<dbReference type="OrthoDB" id="7678486at2"/>
<accession>A0A5B2V5B3</accession>
<name>A0A5B2V5B3_9HYPH</name>